<dbReference type="RefSeq" id="WP_185778477.1">
    <property type="nucleotide sequence ID" value="NZ_JACJUU010000001.1"/>
</dbReference>
<sequence>MSEETSVCPLKVGGVFRCVMPVRWGDMDAVGHVNNTLYFKYVEEARAQCFEAEQVYFPQGRVPLLAHASFDFLKSVVYPATVVVLMTVTRIGRSSLTFDVTIEVDGEPGVPYAKGKNVVVVADRETGQSSPWTAFELERLARFFV</sequence>
<dbReference type="EMBL" id="JACJUU010000001">
    <property type="protein sequence ID" value="MBC2768649.1"/>
    <property type="molecule type" value="Genomic_DNA"/>
</dbReference>
<organism evidence="1 2">
    <name type="scientific">Pusillimonas minor</name>
    <dbReference type="NCBI Taxonomy" id="2697024"/>
    <lineage>
        <taxon>Bacteria</taxon>
        <taxon>Pseudomonadati</taxon>
        <taxon>Pseudomonadota</taxon>
        <taxon>Betaproteobacteria</taxon>
        <taxon>Burkholderiales</taxon>
        <taxon>Alcaligenaceae</taxon>
        <taxon>Pusillimonas</taxon>
    </lineage>
</organism>
<dbReference type="AlphaFoldDB" id="A0A842HJ17"/>
<evidence type="ECO:0000313" key="1">
    <source>
        <dbReference type="EMBL" id="MBC2768649.1"/>
    </source>
</evidence>
<name>A0A842HJ17_9BURK</name>
<comment type="caution">
    <text evidence="1">The sequence shown here is derived from an EMBL/GenBank/DDBJ whole genome shotgun (WGS) entry which is preliminary data.</text>
</comment>
<protein>
    <submittedName>
        <fullName evidence="1">Acyl-CoA thioesterase</fullName>
    </submittedName>
</protein>
<accession>A0A842HJ17</accession>
<dbReference type="InterPro" id="IPR029069">
    <property type="entry name" value="HotDog_dom_sf"/>
</dbReference>
<dbReference type="CDD" id="cd00586">
    <property type="entry name" value="4HBT"/>
    <property type="match status" value="1"/>
</dbReference>
<dbReference type="GO" id="GO:0047617">
    <property type="term" value="F:fatty acyl-CoA hydrolase activity"/>
    <property type="evidence" value="ECO:0007669"/>
    <property type="project" value="TreeGrafter"/>
</dbReference>
<keyword evidence="2" id="KW-1185">Reference proteome</keyword>
<proteinExistence type="predicted"/>
<dbReference type="Gene3D" id="3.10.129.10">
    <property type="entry name" value="Hotdog Thioesterase"/>
    <property type="match status" value="1"/>
</dbReference>
<dbReference type="InterPro" id="IPR050563">
    <property type="entry name" value="4-hydroxybenzoyl-CoA_TE"/>
</dbReference>
<reference evidence="1 2" key="1">
    <citation type="submission" date="2020-08" db="EMBL/GenBank/DDBJ databases">
        <title>Paraeoetvoesia sp. YC-7-48 draft genome sequence.</title>
        <authorList>
            <person name="Yao L."/>
        </authorList>
    </citation>
    <scope>NUCLEOTIDE SEQUENCE [LARGE SCALE GENOMIC DNA]</scope>
    <source>
        <strain evidence="2">YC-7-48</strain>
    </source>
</reference>
<dbReference type="Proteomes" id="UP000545386">
    <property type="component" value="Unassembled WGS sequence"/>
</dbReference>
<dbReference type="SUPFAM" id="SSF54637">
    <property type="entry name" value="Thioesterase/thiol ester dehydrase-isomerase"/>
    <property type="match status" value="1"/>
</dbReference>
<dbReference type="PANTHER" id="PTHR31793:SF24">
    <property type="entry name" value="LONG-CHAIN ACYL-COA THIOESTERASE FADM"/>
    <property type="match status" value="1"/>
</dbReference>
<evidence type="ECO:0000313" key="2">
    <source>
        <dbReference type="Proteomes" id="UP000545386"/>
    </source>
</evidence>
<dbReference type="Pfam" id="PF13279">
    <property type="entry name" value="4HBT_2"/>
    <property type="match status" value="1"/>
</dbReference>
<dbReference type="PANTHER" id="PTHR31793">
    <property type="entry name" value="4-HYDROXYBENZOYL-COA THIOESTERASE FAMILY MEMBER"/>
    <property type="match status" value="1"/>
</dbReference>
<gene>
    <name evidence="1" type="ORF">GTU67_01820</name>
</gene>